<dbReference type="CDD" id="cd00761">
    <property type="entry name" value="Glyco_tranf_GTA_type"/>
    <property type="match status" value="1"/>
</dbReference>
<evidence type="ECO:0000313" key="3">
    <source>
        <dbReference type="EMBL" id="QNP89723.1"/>
    </source>
</evidence>
<dbReference type="GO" id="GO:0016758">
    <property type="term" value="F:hexosyltransferase activity"/>
    <property type="evidence" value="ECO:0007669"/>
    <property type="project" value="UniProtKB-ARBA"/>
</dbReference>
<dbReference type="InterPro" id="IPR029044">
    <property type="entry name" value="Nucleotide-diphossugar_trans"/>
</dbReference>
<dbReference type="RefSeq" id="WP_171192865.1">
    <property type="nucleotide sequence ID" value="NZ_CP061032.1"/>
</dbReference>
<evidence type="ECO:0000313" key="5">
    <source>
        <dbReference type="Proteomes" id="UP000642876"/>
    </source>
</evidence>
<dbReference type="InterPro" id="IPR001173">
    <property type="entry name" value="Glyco_trans_2-like"/>
</dbReference>
<feature type="domain" description="Glycosyltransferase 2-like" evidence="1">
    <location>
        <begin position="568"/>
        <end position="702"/>
    </location>
</feature>
<sequence>MKDAAVQKQLDRLTELEAKAEATKSASRDLRSYTRTLAYHDALSGKHAFFDPTNSRDAYEQRVDFYDSEFSQRLDEMLAEADSLPSISRQRWDKRRNVRIGIIADKFLYESLRVAADFVPLTPENLEEEIPTLDLLLVVSAWRGLEDEWHGFGGVNSEGRRLFSENAAPLARSLDIPIVFYSKEDPPNFAKFLGLAKEADFIFTSAEEMVPKYQEAVGDGTPVEALPFAVNFERTNPVGSERFDGNDVVFAGSWLAHKYKTRAQAAKKIFKGVQDSHLDLSIFDRNADLDQSDFKSDLSRYNFPDDFLPHLRRPISHEDVHRIQRLLPFGVNLNSVTASSTMFANRVVELLATGTTVLSNYSNGVNSLYPYVAIVDSEIDAQQFVDNLSTEYFRYGRASGIRDVFLNDTAFERVDQILDVVGVPYTRTDHRILVVADDEQDFADFVASQDGDFDFEWVTRDELAKTQGSKNGDVVVFANNLSLNSPFLVADAVAAFRYSDADAVELCSVDDPRTCYEFVEPGPRSTLQVVWLEPGKTFNTTPIERKILARTAAVANTVVSSPEAKDLTVIVPVYNNGRFLIHKCFQSLRRSSVFSTAEILLVDDGSTDKETLHALAVLEQVYENVSVFRFPPGGSGSASRPRNKGLELARTKFVTYLDPDNEQVEDAYIQLLELMRSEPLSFALGNMVKFKGTRSVINNSWHLKKSLKSAGIERIGEGVYHLGGNNRDLLATAEYQPMSIQALIADTAWLRSTGIEQPEGAVGQDSYFFQQMLYYAETIAVVPNPVHVYYAEVANSTVNSISAKFYRKYLPLEESRSSWLKEIGLIDHYSDTRFLAFLQKWYLVKLRNVVGEDRAESISCIYEIASMYGPRVTENPQFQSLMAEAEEEVRQ</sequence>
<name>A0A7H0JXF7_9CORY</name>
<keyword evidence="3" id="KW-0808">Transferase</keyword>
<gene>
    <name evidence="2" type="ORF">H7348_00700</name>
    <name evidence="3" type="ORF">IAU68_08500</name>
</gene>
<evidence type="ECO:0000259" key="1">
    <source>
        <dbReference type="Pfam" id="PF00535"/>
    </source>
</evidence>
<protein>
    <submittedName>
        <fullName evidence="3">Glycosyltransferase</fullName>
    </submittedName>
</protein>
<dbReference type="EMBL" id="CP061032">
    <property type="protein sequence ID" value="QNP89723.1"/>
    <property type="molecule type" value="Genomic_DNA"/>
</dbReference>
<dbReference type="AlphaFoldDB" id="A0A7H0JXF7"/>
<dbReference type="EMBL" id="JACMYE010000001">
    <property type="protein sequence ID" value="MBC3177839.1"/>
    <property type="molecule type" value="Genomic_DNA"/>
</dbReference>
<dbReference type="PANTHER" id="PTHR22916:SF3">
    <property type="entry name" value="UDP-GLCNAC:BETAGAL BETA-1,3-N-ACETYLGLUCOSAMINYLTRANSFERASE-LIKE PROTEIN 1"/>
    <property type="match status" value="1"/>
</dbReference>
<evidence type="ECO:0000313" key="4">
    <source>
        <dbReference type="Proteomes" id="UP000516235"/>
    </source>
</evidence>
<organism evidence="3 4">
    <name type="scientific">Corynebacterium lujinxingii</name>
    <dbReference type="NCBI Taxonomy" id="2763010"/>
    <lineage>
        <taxon>Bacteria</taxon>
        <taxon>Bacillati</taxon>
        <taxon>Actinomycetota</taxon>
        <taxon>Actinomycetes</taxon>
        <taxon>Mycobacteriales</taxon>
        <taxon>Corynebacteriaceae</taxon>
        <taxon>Corynebacterium</taxon>
    </lineage>
</organism>
<dbReference type="Proteomes" id="UP000516235">
    <property type="component" value="Chromosome"/>
</dbReference>
<dbReference type="Pfam" id="PF00535">
    <property type="entry name" value="Glycos_transf_2"/>
    <property type="match status" value="1"/>
</dbReference>
<proteinExistence type="predicted"/>
<accession>A0A7H0JXF7</accession>
<dbReference type="PANTHER" id="PTHR22916">
    <property type="entry name" value="GLYCOSYLTRANSFERASE"/>
    <property type="match status" value="1"/>
</dbReference>
<dbReference type="SUPFAM" id="SSF53448">
    <property type="entry name" value="Nucleotide-diphospho-sugar transferases"/>
    <property type="match status" value="1"/>
</dbReference>
<dbReference type="KEGG" id="cluj:IAU68_08500"/>
<keyword evidence="5" id="KW-1185">Reference proteome</keyword>
<reference evidence="4 5" key="1">
    <citation type="submission" date="2020-08" db="EMBL/GenBank/DDBJ databases">
        <title>novel species in genus Corynebacterium.</title>
        <authorList>
            <person name="Zhang G."/>
        </authorList>
    </citation>
    <scope>NUCLEOTIDE SEQUENCE [LARGE SCALE GENOMIC DNA]</scope>
    <source>
        <strain evidence="4 5">zg-917</strain>
        <strain evidence="3">Zg-917</strain>
    </source>
</reference>
<evidence type="ECO:0000313" key="2">
    <source>
        <dbReference type="EMBL" id="MBC3177839.1"/>
    </source>
</evidence>
<dbReference type="Gene3D" id="3.90.550.10">
    <property type="entry name" value="Spore Coat Polysaccharide Biosynthesis Protein SpsA, Chain A"/>
    <property type="match status" value="1"/>
</dbReference>
<dbReference type="Proteomes" id="UP000642876">
    <property type="component" value="Unassembled WGS sequence"/>
</dbReference>